<evidence type="ECO:0000313" key="4">
    <source>
        <dbReference type="EMBL" id="ALP93049.1"/>
    </source>
</evidence>
<dbReference type="EMBL" id="QEKK01000006">
    <property type="protein sequence ID" value="PVY48500.1"/>
    <property type="molecule type" value="Genomic_DNA"/>
</dbReference>
<gene>
    <name evidence="5" type="ORF">C7373_1065</name>
    <name evidence="4" type="ORF">IB211_00654</name>
</gene>
<evidence type="ECO:0000259" key="3">
    <source>
        <dbReference type="PROSITE" id="PS51186"/>
    </source>
</evidence>
<dbReference type="AlphaFoldDB" id="A0A0S2W148"/>
<dbReference type="STRING" id="1297617.IB211_00654"/>
<reference evidence="6" key="2">
    <citation type="submission" date="2015-04" db="EMBL/GenBank/DDBJ databases">
        <title>A butyrogenic pathway from the amino acid lysine in a human gut commensal.</title>
        <authorList>
            <person name="de Vos W.M."/>
            <person name="Bui N.T.P."/>
            <person name="Plugge C.M."/>
            <person name="Ritari J."/>
        </authorList>
    </citation>
    <scope>NUCLEOTIDE SEQUENCE [LARGE SCALE GENOMIC DNA]</scope>
    <source>
        <strain evidence="6">AF211</strain>
    </source>
</reference>
<dbReference type="KEGG" id="ibu:IB211_00654"/>
<feature type="domain" description="N-acetyltransferase" evidence="3">
    <location>
        <begin position="99"/>
        <end position="239"/>
    </location>
</feature>
<evidence type="ECO:0000256" key="2">
    <source>
        <dbReference type="ARBA" id="ARBA00023315"/>
    </source>
</evidence>
<keyword evidence="5" id="KW-0687">Ribonucleoprotein</keyword>
<organism evidence="4 6">
    <name type="scientific">Intestinimonas butyriciproducens</name>
    <dbReference type="NCBI Taxonomy" id="1297617"/>
    <lineage>
        <taxon>Bacteria</taxon>
        <taxon>Bacillati</taxon>
        <taxon>Bacillota</taxon>
        <taxon>Clostridia</taxon>
        <taxon>Eubacteriales</taxon>
        <taxon>Intestinimonas</taxon>
    </lineage>
</organism>
<dbReference type="EMBL" id="CP011307">
    <property type="protein sequence ID" value="ALP93049.1"/>
    <property type="molecule type" value="Genomic_DNA"/>
</dbReference>
<reference evidence="5 7" key="3">
    <citation type="submission" date="2018-04" db="EMBL/GenBank/DDBJ databases">
        <title>Genomic Encyclopedia of Type Strains, Phase IV (KMG-IV): sequencing the most valuable type-strain genomes for metagenomic binning, comparative biology and taxonomic classification.</title>
        <authorList>
            <person name="Goeker M."/>
        </authorList>
    </citation>
    <scope>NUCLEOTIDE SEQUENCE [LARGE SCALE GENOMIC DNA]</scope>
    <source>
        <strain evidence="5 7">DSM 26588</strain>
    </source>
</reference>
<dbReference type="GO" id="GO:0005840">
    <property type="term" value="C:ribosome"/>
    <property type="evidence" value="ECO:0007669"/>
    <property type="project" value="UniProtKB-KW"/>
</dbReference>
<protein>
    <submittedName>
        <fullName evidence="5">Ribosomal protein S18 acetylase RimI-like enzyme</fullName>
    </submittedName>
</protein>
<keyword evidence="6" id="KW-1185">Reference proteome</keyword>
<dbReference type="InterPro" id="IPR050680">
    <property type="entry name" value="YpeA/RimI_acetyltransf"/>
</dbReference>
<dbReference type="PANTHER" id="PTHR43420">
    <property type="entry name" value="ACETYLTRANSFERASE"/>
    <property type="match status" value="1"/>
</dbReference>
<dbReference type="GO" id="GO:0016747">
    <property type="term" value="F:acyltransferase activity, transferring groups other than amino-acyl groups"/>
    <property type="evidence" value="ECO:0007669"/>
    <property type="project" value="InterPro"/>
</dbReference>
<reference evidence="4 6" key="1">
    <citation type="journal article" date="2015" name="Nat. Commun.">
        <title>Production of butyrate from lysine and the Amadori product fructoselysine by a human gut commensal.</title>
        <authorList>
            <person name="Bui T.P."/>
            <person name="Ritari J."/>
            <person name="Boeren S."/>
            <person name="de Waard P."/>
            <person name="Plugge C.M."/>
            <person name="de Vos W.M."/>
        </authorList>
    </citation>
    <scope>NUCLEOTIDE SEQUENCE [LARGE SCALE GENOMIC DNA]</scope>
    <source>
        <strain evidence="4 6">AF211</strain>
    </source>
</reference>
<keyword evidence="1" id="KW-0808">Transferase</keyword>
<dbReference type="RefSeq" id="WP_033117483.1">
    <property type="nucleotide sequence ID" value="NZ_CAUFHD010000057.1"/>
</dbReference>
<dbReference type="SUPFAM" id="SSF55729">
    <property type="entry name" value="Acyl-CoA N-acyltransferases (Nat)"/>
    <property type="match status" value="1"/>
</dbReference>
<keyword evidence="2" id="KW-0012">Acyltransferase</keyword>
<evidence type="ECO:0000313" key="7">
    <source>
        <dbReference type="Proteomes" id="UP000245778"/>
    </source>
</evidence>
<sequence length="239" mass="26207">MKQPGGDVEVERFAAEIAPKGKGYLAVRRCPPDELAHVLEREAGALFSAGARRVYAASTDPGAPLHEGKLGRCRLTHVHDMLLLRRELGEARPGPGGLAVLEPLRPAEGEAWLKIHNEGFFDVPNSATYGPEELETCLDEDHDCGFFLFEGKAVGVYELALAGQEPEIEGIALRPGFRGRGLGRELLLSAMDRLAELGFQSCFLRVASSNMPALRLYRESGFAEEQIHSKWFEVTVEHG</sequence>
<evidence type="ECO:0000256" key="1">
    <source>
        <dbReference type="ARBA" id="ARBA00022679"/>
    </source>
</evidence>
<dbReference type="Proteomes" id="UP000245778">
    <property type="component" value="Unassembled WGS sequence"/>
</dbReference>
<dbReference type="Pfam" id="PF00583">
    <property type="entry name" value="Acetyltransf_1"/>
    <property type="match status" value="1"/>
</dbReference>
<dbReference type="OrthoDB" id="1846737at2"/>
<evidence type="ECO:0000313" key="6">
    <source>
        <dbReference type="Proteomes" id="UP000064844"/>
    </source>
</evidence>
<dbReference type="GeneID" id="93228312"/>
<accession>A0A0S2W148</accession>
<dbReference type="eggNOG" id="COG0456">
    <property type="taxonomic scope" value="Bacteria"/>
</dbReference>
<name>A0A0S2W148_9FIRM</name>
<dbReference type="PANTHER" id="PTHR43420:SF12">
    <property type="entry name" value="N-ACETYLTRANSFERASE DOMAIN-CONTAINING PROTEIN"/>
    <property type="match status" value="1"/>
</dbReference>
<keyword evidence="5" id="KW-0689">Ribosomal protein</keyword>
<dbReference type="Gene3D" id="3.40.630.30">
    <property type="match status" value="1"/>
</dbReference>
<dbReference type="Proteomes" id="UP000064844">
    <property type="component" value="Chromosome"/>
</dbReference>
<proteinExistence type="predicted"/>
<dbReference type="InterPro" id="IPR016181">
    <property type="entry name" value="Acyl_CoA_acyltransferase"/>
</dbReference>
<evidence type="ECO:0000313" key="5">
    <source>
        <dbReference type="EMBL" id="PVY48500.1"/>
    </source>
</evidence>
<dbReference type="InterPro" id="IPR000182">
    <property type="entry name" value="GNAT_dom"/>
</dbReference>
<dbReference type="CDD" id="cd04301">
    <property type="entry name" value="NAT_SF"/>
    <property type="match status" value="1"/>
</dbReference>
<dbReference type="PROSITE" id="PS51186">
    <property type="entry name" value="GNAT"/>
    <property type="match status" value="1"/>
</dbReference>